<dbReference type="Gene3D" id="3.30.420.10">
    <property type="entry name" value="Ribonuclease H-like superfamily/Ribonuclease H"/>
    <property type="match status" value="1"/>
</dbReference>
<keyword evidence="2" id="KW-1185">Reference proteome</keyword>
<name>A0ABQ8SDL9_PERAM</name>
<feature type="non-terminal residue" evidence="1">
    <location>
        <position position="389"/>
    </location>
</feature>
<proteinExistence type="predicted"/>
<organism evidence="1 2">
    <name type="scientific">Periplaneta americana</name>
    <name type="common">American cockroach</name>
    <name type="synonym">Blatta americana</name>
    <dbReference type="NCBI Taxonomy" id="6978"/>
    <lineage>
        <taxon>Eukaryota</taxon>
        <taxon>Metazoa</taxon>
        <taxon>Ecdysozoa</taxon>
        <taxon>Arthropoda</taxon>
        <taxon>Hexapoda</taxon>
        <taxon>Insecta</taxon>
        <taxon>Pterygota</taxon>
        <taxon>Neoptera</taxon>
        <taxon>Polyneoptera</taxon>
        <taxon>Dictyoptera</taxon>
        <taxon>Blattodea</taxon>
        <taxon>Blattoidea</taxon>
        <taxon>Blattidae</taxon>
        <taxon>Blattinae</taxon>
        <taxon>Periplaneta</taxon>
    </lineage>
</organism>
<dbReference type="EMBL" id="JAJSOF020000029">
    <property type="protein sequence ID" value="KAJ4432189.1"/>
    <property type="molecule type" value="Genomic_DNA"/>
</dbReference>
<gene>
    <name evidence="1" type="ORF">ANN_20805</name>
</gene>
<evidence type="ECO:0000313" key="1">
    <source>
        <dbReference type="EMBL" id="KAJ4432189.1"/>
    </source>
</evidence>
<reference evidence="1 2" key="1">
    <citation type="journal article" date="2022" name="Allergy">
        <title>Genome assembly and annotation of Periplaneta americana reveal a comprehensive cockroach allergen profile.</title>
        <authorList>
            <person name="Wang L."/>
            <person name="Xiong Q."/>
            <person name="Saelim N."/>
            <person name="Wang L."/>
            <person name="Nong W."/>
            <person name="Wan A.T."/>
            <person name="Shi M."/>
            <person name="Liu X."/>
            <person name="Cao Q."/>
            <person name="Hui J.H.L."/>
            <person name="Sookrung N."/>
            <person name="Leung T.F."/>
            <person name="Tungtrongchitr A."/>
            <person name="Tsui S.K.W."/>
        </authorList>
    </citation>
    <scope>NUCLEOTIDE SEQUENCE [LARGE SCALE GENOMIC DNA]</scope>
    <source>
        <strain evidence="1">PWHHKU_190912</strain>
    </source>
</reference>
<protein>
    <submittedName>
        <fullName evidence="1">Uncharacterized protein</fullName>
    </submittedName>
</protein>
<sequence length="389" mass="44092">MVVYSVFRISPDRWTSMTSCCSEIVTKLLESSMANMAAVQVVVCATLARFCEISVLPSRLKKRERKQFVSDVKLCMEESNKCRCMEKYEESQHPLIINKYTENKISEKIAKLKNRRKEALRESTVTELTNKFKFGSKKKTQLSTCFQTVHIPATTGVTVRIGHSPFTRRTTCKKSKVLPRARSIQDQAVNEHIPNLSAEQSDGITMFRISPMASLMLHRYRTGAISLQSSFVPVSLQRDVIVVHRSSEIRNTLNATVQQSPQLSALRHADIRSISIATLRQLFGERPMSKNNNMDWPARSPDISVCDFFGGFLKNRMYANRTHTLNELKARICDNIASINRNIVLCRYLYGTYRLRLHVLSVMYTIKPCIEEASAALSCCGVGSNCADE</sequence>
<accession>A0ABQ8SDL9</accession>
<evidence type="ECO:0000313" key="2">
    <source>
        <dbReference type="Proteomes" id="UP001148838"/>
    </source>
</evidence>
<dbReference type="InterPro" id="IPR036397">
    <property type="entry name" value="RNaseH_sf"/>
</dbReference>
<dbReference type="Proteomes" id="UP001148838">
    <property type="component" value="Unassembled WGS sequence"/>
</dbReference>
<comment type="caution">
    <text evidence="1">The sequence shown here is derived from an EMBL/GenBank/DDBJ whole genome shotgun (WGS) entry which is preliminary data.</text>
</comment>